<evidence type="ECO:0000313" key="2">
    <source>
        <dbReference type="EMBL" id="RIB15833.1"/>
    </source>
</evidence>
<name>A0A397V797_9GLOM</name>
<organism evidence="2 3">
    <name type="scientific">Gigaspora rosea</name>
    <dbReference type="NCBI Taxonomy" id="44941"/>
    <lineage>
        <taxon>Eukaryota</taxon>
        <taxon>Fungi</taxon>
        <taxon>Fungi incertae sedis</taxon>
        <taxon>Mucoromycota</taxon>
        <taxon>Glomeromycotina</taxon>
        <taxon>Glomeromycetes</taxon>
        <taxon>Diversisporales</taxon>
        <taxon>Gigasporaceae</taxon>
        <taxon>Gigaspora</taxon>
    </lineage>
</organism>
<evidence type="ECO:0000313" key="3">
    <source>
        <dbReference type="Proteomes" id="UP000266673"/>
    </source>
</evidence>
<feature type="region of interest" description="Disordered" evidence="1">
    <location>
        <begin position="1"/>
        <end position="82"/>
    </location>
</feature>
<protein>
    <submittedName>
        <fullName evidence="2">Uncharacterized protein</fullName>
    </submittedName>
</protein>
<reference evidence="2 3" key="1">
    <citation type="submission" date="2018-06" db="EMBL/GenBank/DDBJ databases">
        <title>Comparative genomics reveals the genomic features of Rhizophagus irregularis, R. cerebriforme, R. diaphanum and Gigaspora rosea, and their symbiotic lifestyle signature.</title>
        <authorList>
            <person name="Morin E."/>
            <person name="San Clemente H."/>
            <person name="Chen E.C.H."/>
            <person name="De La Providencia I."/>
            <person name="Hainaut M."/>
            <person name="Kuo A."/>
            <person name="Kohler A."/>
            <person name="Murat C."/>
            <person name="Tang N."/>
            <person name="Roy S."/>
            <person name="Loubradou J."/>
            <person name="Henrissat B."/>
            <person name="Grigoriev I.V."/>
            <person name="Corradi N."/>
            <person name="Roux C."/>
            <person name="Martin F.M."/>
        </authorList>
    </citation>
    <scope>NUCLEOTIDE SEQUENCE [LARGE SCALE GENOMIC DNA]</scope>
    <source>
        <strain evidence="2 3">DAOM 194757</strain>
    </source>
</reference>
<accession>A0A397V797</accession>
<feature type="region of interest" description="Disordered" evidence="1">
    <location>
        <begin position="98"/>
        <end position="123"/>
    </location>
</feature>
<feature type="compositionally biased region" description="Basic and acidic residues" evidence="1">
    <location>
        <begin position="44"/>
        <end position="56"/>
    </location>
</feature>
<comment type="caution">
    <text evidence="2">The sequence shown here is derived from an EMBL/GenBank/DDBJ whole genome shotgun (WGS) entry which is preliminary data.</text>
</comment>
<feature type="compositionally biased region" description="Basic and acidic residues" evidence="1">
    <location>
        <begin position="25"/>
        <end position="34"/>
    </location>
</feature>
<dbReference type="EMBL" id="QKWP01000719">
    <property type="protein sequence ID" value="RIB15833.1"/>
    <property type="molecule type" value="Genomic_DNA"/>
</dbReference>
<sequence>MQGSGLSISVDSKKLPEIVSGESTKVGKEAKKTLPETTSSINDINEKNESLSKEDVSVPDNFLDSNSKPSDSKNPYDENTYVFDDNYVNERKDEYNFDTNISFSDDDNNEDNDDDEIKDINTIVSDDEDASYYYDLRTSNQ</sequence>
<gene>
    <name evidence="2" type="ORF">C2G38_2143387</name>
</gene>
<proteinExistence type="predicted"/>
<feature type="compositionally biased region" description="Polar residues" evidence="1">
    <location>
        <begin position="1"/>
        <end position="10"/>
    </location>
</feature>
<feature type="compositionally biased region" description="Acidic residues" evidence="1">
    <location>
        <begin position="104"/>
        <end position="117"/>
    </location>
</feature>
<evidence type="ECO:0000256" key="1">
    <source>
        <dbReference type="SAM" id="MobiDB-lite"/>
    </source>
</evidence>
<dbReference type="Proteomes" id="UP000266673">
    <property type="component" value="Unassembled WGS sequence"/>
</dbReference>
<dbReference type="AlphaFoldDB" id="A0A397V797"/>
<keyword evidence="3" id="KW-1185">Reference proteome</keyword>